<evidence type="ECO:0000313" key="3">
    <source>
        <dbReference type="Proteomes" id="UP000663828"/>
    </source>
</evidence>
<evidence type="ECO:0000313" key="1">
    <source>
        <dbReference type="EMBL" id="CAF1537363.1"/>
    </source>
</evidence>
<organism evidence="1 4">
    <name type="scientific">Adineta ricciae</name>
    <name type="common">Rotifer</name>
    <dbReference type="NCBI Taxonomy" id="249248"/>
    <lineage>
        <taxon>Eukaryota</taxon>
        <taxon>Metazoa</taxon>
        <taxon>Spiralia</taxon>
        <taxon>Gnathifera</taxon>
        <taxon>Rotifera</taxon>
        <taxon>Eurotatoria</taxon>
        <taxon>Bdelloidea</taxon>
        <taxon>Adinetida</taxon>
        <taxon>Adinetidae</taxon>
        <taxon>Adineta</taxon>
    </lineage>
</organism>
<dbReference type="EMBL" id="CAJNOJ010000987">
    <property type="protein sequence ID" value="CAF1537363.1"/>
    <property type="molecule type" value="Genomic_DNA"/>
</dbReference>
<dbReference type="InterPro" id="IPR029063">
    <property type="entry name" value="SAM-dependent_MTases_sf"/>
</dbReference>
<comment type="caution">
    <text evidence="1">The sequence shown here is derived from an EMBL/GenBank/DDBJ whole genome shotgun (WGS) entry which is preliminary data.</text>
</comment>
<sequence length="382" mass="43287">MKKFIDQLRDYDVCFETFLIPSMNGQKHMQTILLRESFKYFSEENIGIKHASPTNILDVSCGRGDYSASWTCSIAKYVSGGINYFCTDIPEGFCKDSGECYIEATKRKIKAVAHILKLCDDPVGVECDLYSGVDVIIPFPKQADIVHWSHSGYHVRDALGPKKNNLKAIEQGLQIAIAKIWSALDEEGLMFSIHQSNDTSDNVPAQMATLARPFTGILDNVPWYIEKNVHSHGGWVTTVHFGAPVKFPIMKNNKWQLLKNPKAWEFLDQDQQHTLRLLNFIAHDFTDENKAGLEKLAESGKLGEFIDIFKNAVQQNSDYIICKCAFQMACKSKIMADKLDTIGRDLRQRMPEFIKEMAETMMSAKKEHSEAVTSLKLTNFHT</sequence>
<name>A0A815VWA0_ADIRI</name>
<proteinExistence type="predicted"/>
<dbReference type="Gene3D" id="3.40.50.150">
    <property type="entry name" value="Vaccinia Virus protein VP39"/>
    <property type="match status" value="1"/>
</dbReference>
<dbReference type="OrthoDB" id="10335457at2759"/>
<evidence type="ECO:0000313" key="2">
    <source>
        <dbReference type="EMBL" id="CAF1653725.1"/>
    </source>
</evidence>
<evidence type="ECO:0000313" key="4">
    <source>
        <dbReference type="Proteomes" id="UP000663852"/>
    </source>
</evidence>
<gene>
    <name evidence="1" type="ORF">EDS130_LOCUS45053</name>
    <name evidence="2" type="ORF">XAT740_LOCUS55502</name>
</gene>
<protein>
    <recommendedName>
        <fullName evidence="5">Methyltransferase domain-containing protein</fullName>
    </recommendedName>
</protein>
<dbReference type="Proteomes" id="UP000663828">
    <property type="component" value="Unassembled WGS sequence"/>
</dbReference>
<reference evidence="1" key="1">
    <citation type="submission" date="2021-02" db="EMBL/GenBank/DDBJ databases">
        <authorList>
            <person name="Nowell W R."/>
        </authorList>
    </citation>
    <scope>NUCLEOTIDE SEQUENCE</scope>
</reference>
<dbReference type="Proteomes" id="UP000663852">
    <property type="component" value="Unassembled WGS sequence"/>
</dbReference>
<accession>A0A815VWA0</accession>
<keyword evidence="3" id="KW-1185">Reference proteome</keyword>
<dbReference type="SUPFAM" id="SSF53335">
    <property type="entry name" value="S-adenosyl-L-methionine-dependent methyltransferases"/>
    <property type="match status" value="1"/>
</dbReference>
<dbReference type="EMBL" id="CAJNOR010010426">
    <property type="protein sequence ID" value="CAF1653725.1"/>
    <property type="molecule type" value="Genomic_DNA"/>
</dbReference>
<evidence type="ECO:0008006" key="5">
    <source>
        <dbReference type="Google" id="ProtNLM"/>
    </source>
</evidence>
<dbReference type="AlphaFoldDB" id="A0A815VWA0"/>